<comment type="caution">
    <text evidence="7">The sequence shown here is derived from an EMBL/GenBank/DDBJ whole genome shotgun (WGS) entry which is preliminary data.</text>
</comment>
<dbReference type="SMART" id="SM00761">
    <property type="entry name" value="HDAC_interact"/>
    <property type="match status" value="1"/>
</dbReference>
<dbReference type="EMBL" id="CAXLJM020000104">
    <property type="protein sequence ID" value="CAL8134278.1"/>
    <property type="molecule type" value="Genomic_DNA"/>
</dbReference>
<dbReference type="Pfam" id="PF16879">
    <property type="entry name" value="Sin3a_C"/>
    <property type="match status" value="1"/>
</dbReference>
<dbReference type="Proteomes" id="UP001642540">
    <property type="component" value="Unassembled WGS sequence"/>
</dbReference>
<proteinExistence type="predicted"/>
<feature type="region of interest" description="Disordered" evidence="5">
    <location>
        <begin position="315"/>
        <end position="334"/>
    </location>
</feature>
<dbReference type="PROSITE" id="PS51477">
    <property type="entry name" value="PAH"/>
    <property type="match status" value="2"/>
</dbReference>
<evidence type="ECO:0000256" key="5">
    <source>
        <dbReference type="SAM" id="MobiDB-lite"/>
    </source>
</evidence>
<feature type="region of interest" description="Disordered" evidence="5">
    <location>
        <begin position="880"/>
        <end position="914"/>
    </location>
</feature>
<feature type="compositionally biased region" description="Polar residues" evidence="5">
    <location>
        <begin position="315"/>
        <end position="333"/>
    </location>
</feature>
<gene>
    <name evidence="7" type="ORF">ODALV1_LOCUS25450</name>
</gene>
<evidence type="ECO:0000313" key="7">
    <source>
        <dbReference type="EMBL" id="CAL8134278.1"/>
    </source>
</evidence>
<keyword evidence="8" id="KW-1185">Reference proteome</keyword>
<reference evidence="7 8" key="1">
    <citation type="submission" date="2024-08" db="EMBL/GenBank/DDBJ databases">
        <authorList>
            <person name="Cucini C."/>
            <person name="Frati F."/>
        </authorList>
    </citation>
    <scope>NUCLEOTIDE SEQUENCE [LARGE SCALE GENOMIC DNA]</scope>
</reference>
<keyword evidence="3 4" id="KW-0539">Nucleus</keyword>
<dbReference type="Pfam" id="PF08295">
    <property type="entry name" value="Sin3_corepress"/>
    <property type="match status" value="1"/>
</dbReference>
<dbReference type="InterPro" id="IPR036600">
    <property type="entry name" value="PAH_sf"/>
</dbReference>
<evidence type="ECO:0000256" key="2">
    <source>
        <dbReference type="ARBA" id="ARBA00022491"/>
    </source>
</evidence>
<dbReference type="SUPFAM" id="SSF47762">
    <property type="entry name" value="PAH2 domain"/>
    <property type="match status" value="3"/>
</dbReference>
<dbReference type="Pfam" id="PF02671">
    <property type="entry name" value="PAH"/>
    <property type="match status" value="3"/>
</dbReference>
<organism evidence="7 8">
    <name type="scientific">Orchesella dallaii</name>
    <dbReference type="NCBI Taxonomy" id="48710"/>
    <lineage>
        <taxon>Eukaryota</taxon>
        <taxon>Metazoa</taxon>
        <taxon>Ecdysozoa</taxon>
        <taxon>Arthropoda</taxon>
        <taxon>Hexapoda</taxon>
        <taxon>Collembola</taxon>
        <taxon>Entomobryomorpha</taxon>
        <taxon>Entomobryoidea</taxon>
        <taxon>Orchesellidae</taxon>
        <taxon>Orchesellinae</taxon>
        <taxon>Orchesella</taxon>
    </lineage>
</organism>
<evidence type="ECO:0000256" key="1">
    <source>
        <dbReference type="ARBA" id="ARBA00004123"/>
    </source>
</evidence>
<dbReference type="InterPro" id="IPR031693">
    <property type="entry name" value="Sin3_C"/>
</dbReference>
<dbReference type="InterPro" id="IPR003822">
    <property type="entry name" value="PAH"/>
</dbReference>
<keyword evidence="2" id="KW-0678">Repressor</keyword>
<feature type="compositionally biased region" description="Low complexity" evidence="5">
    <location>
        <begin position="424"/>
        <end position="438"/>
    </location>
</feature>
<evidence type="ECO:0000256" key="4">
    <source>
        <dbReference type="PROSITE-ProRule" id="PRU00810"/>
    </source>
</evidence>
<feature type="compositionally biased region" description="Low complexity" evidence="5">
    <location>
        <begin position="893"/>
        <end position="904"/>
    </location>
</feature>
<feature type="region of interest" description="Disordered" evidence="5">
    <location>
        <begin position="371"/>
        <end position="489"/>
    </location>
</feature>
<name>A0ABP1RRX0_9HEXA</name>
<evidence type="ECO:0000259" key="6">
    <source>
        <dbReference type="SMART" id="SM00761"/>
    </source>
</evidence>
<sequence length="1256" mass="142028">MHFKMNNANNAEVHLRVEDAVTYLEHVKQRYHQRPQTYNDFLDIMKDFKSQSLDTPGVIDRVAHLFQGDPDMIMGFNMFLPPEYRVVVNYSNDPYSAGRLAGLVGSPFSGGAKYTVSTVHNPSLAGPIAVSTGPHVAGYHHQFQMSHHVSQAQSNGDHFIFKHPLMPPNLTSVNVSMDGRQALRFSSPSNCQPSPNTMMGAGSPYSIIGGGSSYSTQTEQVQVGVAKLQLLNGGVVKGDNEPPGGTSAVAVTSSASTSGTSVVASSSAPTMKANERSSDFDFAVAYVNRVKSAFASKPGKYEEFLEVITAYQNLKTSQSQPPSTGASGGTPTKSVDEMFKQVKKLFKGHNDLLEDFRVFILEQVPTLCRAKPKAGKGKGAKTAASVKRTKPKQTSAGADSQSKDQPKKRNYRRKQTNPKPPMNSSSTSATQTSQISSPSPLPEPKPIECIPKRHFIRPSPSSSSSSKTNGDMNETGAGAESASEEQRKKMTREEFLEKIRNFLTPCSEAYDIFVLLINMYNHKKILGSECLQLITPILAPAPDLLTWFKKFVRRGDKKVTLSGTPTPAKESAMDKPQETDECIMDIDYSSCRRYGVNYCVVPEQMQRASQDSFLHPNDPISTLNNVYVSMPNWPDNIRYVPPRRTQLETCQNRIEDERFEMDMVIESNFRTIEYFQQVEKQMSLMSPAARENFTLDESLGGTPSFLNERSVRRIYGNGEKADDIIRGLKENPAVAIPRVLNQLQKKHLEWSDVRRDSQNHWRDELDILQLKVLEQKANQFKQADLKSFKFKTLVSEIASVYNKREKAKKTGDETAPADGFHLTLHYQNKLMIHEACELLLYYVRRVPDIELDDKKIINTLMKHFIPGLLGHPDLEIMSDEDSDVEEVESGPTSLSSQSKAVSSSQNRDAKNRRTLRRIKLSGEKSTTVKCQKDGIQMKEGLYRLFFGNSIWYAFFRLHHILCERLSQIYELGKGNLSEDDLLGGTVTGQLGYKPEPIEDPIECYLRVIDLVKDLINNGLDSDEYEERLREIFGSRAYIAFSMDKLIEAAVMQLMSLRDDNWPPFVDIYYQFNEKKLSGQKKDDEELKYLLEAKALISGKNSLFKVAVFDKDLTEMKVELIPLSADAELGQNKRCNDRKKPEYYKIDESITVPSGNPRHSTYFYRRGAMHKARKVHKKITLIKLKKFNRWHSRWLCNNTSEDDPKNCESWLKEAKHAAYAIEPDDNSMKLVVDPCCWLEKPPYHEFQHYRIRGMKWE</sequence>
<evidence type="ECO:0000256" key="3">
    <source>
        <dbReference type="ARBA" id="ARBA00023242"/>
    </source>
</evidence>
<accession>A0ABP1RRX0</accession>
<protein>
    <recommendedName>
        <fullName evidence="6">Histone deacetylase interacting domain-containing protein</fullName>
    </recommendedName>
</protein>
<dbReference type="Gene3D" id="1.20.1160.11">
    <property type="entry name" value="Paired amphipathic helix"/>
    <property type="match status" value="3"/>
</dbReference>
<evidence type="ECO:0000313" key="8">
    <source>
        <dbReference type="Proteomes" id="UP001642540"/>
    </source>
</evidence>
<dbReference type="InterPro" id="IPR039774">
    <property type="entry name" value="Sin3-like"/>
</dbReference>
<dbReference type="PANTHER" id="PTHR12346">
    <property type="entry name" value="SIN3B-RELATED"/>
    <property type="match status" value="1"/>
</dbReference>
<dbReference type="PANTHER" id="PTHR12346:SF0">
    <property type="entry name" value="SIN3A, ISOFORM G"/>
    <property type="match status" value="1"/>
</dbReference>
<dbReference type="InterPro" id="IPR013194">
    <property type="entry name" value="HDAC_interact_dom"/>
</dbReference>
<comment type="subcellular location">
    <subcellularLocation>
        <location evidence="1 4">Nucleus</location>
    </subcellularLocation>
</comment>
<feature type="domain" description="Histone deacetylase interacting" evidence="6">
    <location>
        <begin position="590"/>
        <end position="692"/>
    </location>
</feature>